<evidence type="ECO:0000256" key="2">
    <source>
        <dbReference type="ARBA" id="ARBA00022603"/>
    </source>
</evidence>
<keyword evidence="5" id="KW-0443">Lipid metabolism</keyword>
<sequence length="438" mass="49406">MLFDRVLSRMIRCGTLTVRYPDGRMRLYRGTDGPGDGGPRAGLVAGMHIRTPRALRRLLLNPGLGFGEAYMDGEIAPLDCSLYALADLLVLNMMAHGHPAETLMEKLRWLRRHIDQLNPAGRARRNVAHHYDLNSRLYALFLDRDRQYSCAYFATGQETLEEAQLAKKRHIAAKLKLDRPDLEVLDIGCGWGGMALHLAREHGARVTGITLSTEQLAVARGRAAEAGLDGRVRFELMDYRDWTRPVDRIVSVGMFEHVGIDHYRRFFRTLKGALKPDGVALVHAIGRSDGPGSTNPWISKYIFPGGYSPALSEVLPAAERSGLWVTDIEILRLHYAQTLAHWRRRFAANRDAIQSLYDERFCRMFEFYLVGSELAFRRMGHMNWQLQLTRDIGTLPLTRDYMAQAEAEARARHPAEAAGPAEPGAERHDSPVSLRRKG</sequence>
<dbReference type="Gene3D" id="3.40.50.150">
    <property type="entry name" value="Vaccinia Virus protein VP39"/>
    <property type="match status" value="1"/>
</dbReference>
<evidence type="ECO:0000313" key="7">
    <source>
        <dbReference type="EMBL" id="PWC28890.1"/>
    </source>
</evidence>
<dbReference type="PANTHER" id="PTHR43667:SF1">
    <property type="entry name" value="CYCLOPROPANE-FATTY-ACYL-PHOSPHOLIPID SYNTHASE"/>
    <property type="match status" value="1"/>
</dbReference>
<dbReference type="GO" id="GO:0032259">
    <property type="term" value="P:methylation"/>
    <property type="evidence" value="ECO:0007669"/>
    <property type="project" value="UniProtKB-KW"/>
</dbReference>
<dbReference type="InterPro" id="IPR029063">
    <property type="entry name" value="SAM-dependent_MTases_sf"/>
</dbReference>
<dbReference type="Proteomes" id="UP000245048">
    <property type="component" value="Unassembled WGS sequence"/>
</dbReference>
<evidence type="ECO:0000256" key="5">
    <source>
        <dbReference type="ARBA" id="ARBA00023098"/>
    </source>
</evidence>
<protein>
    <submittedName>
        <fullName evidence="7">SAM-dependent methyltransferase</fullName>
    </submittedName>
</protein>
<comment type="caution">
    <text evidence="7">The sequence shown here is derived from an EMBL/GenBank/DDBJ whole genome shotgun (WGS) entry which is preliminary data.</text>
</comment>
<dbReference type="OrthoDB" id="9782855at2"/>
<gene>
    <name evidence="7" type="ORF">CR165_09825</name>
</gene>
<dbReference type="GO" id="GO:0008168">
    <property type="term" value="F:methyltransferase activity"/>
    <property type="evidence" value="ECO:0007669"/>
    <property type="project" value="UniProtKB-KW"/>
</dbReference>
<dbReference type="AlphaFoldDB" id="A0A2U1V4P2"/>
<keyword evidence="3 7" id="KW-0808">Transferase</keyword>
<keyword evidence="8" id="KW-1185">Reference proteome</keyword>
<keyword evidence="4" id="KW-0949">S-adenosyl-L-methionine</keyword>
<evidence type="ECO:0000256" key="6">
    <source>
        <dbReference type="SAM" id="MobiDB-lite"/>
    </source>
</evidence>
<dbReference type="GO" id="GO:0006629">
    <property type="term" value="P:lipid metabolic process"/>
    <property type="evidence" value="ECO:0007669"/>
    <property type="project" value="UniProtKB-KW"/>
</dbReference>
<evidence type="ECO:0000313" key="8">
    <source>
        <dbReference type="Proteomes" id="UP000245048"/>
    </source>
</evidence>
<proteinExistence type="inferred from homology"/>
<organism evidence="7 8">
    <name type="scientific">Teichococcus aestuarii</name>
    <dbReference type="NCBI Taxonomy" id="568898"/>
    <lineage>
        <taxon>Bacteria</taxon>
        <taxon>Pseudomonadati</taxon>
        <taxon>Pseudomonadota</taxon>
        <taxon>Alphaproteobacteria</taxon>
        <taxon>Acetobacterales</taxon>
        <taxon>Roseomonadaceae</taxon>
        <taxon>Roseomonas</taxon>
    </lineage>
</organism>
<name>A0A2U1V4P2_9PROT</name>
<dbReference type="InterPro" id="IPR050723">
    <property type="entry name" value="CFA/CMAS"/>
</dbReference>
<dbReference type="EMBL" id="PDOA01000005">
    <property type="protein sequence ID" value="PWC28890.1"/>
    <property type="molecule type" value="Genomic_DNA"/>
</dbReference>
<dbReference type="RefSeq" id="WP_109516815.1">
    <property type="nucleotide sequence ID" value="NZ_JBHSCH010000013.1"/>
</dbReference>
<evidence type="ECO:0000256" key="3">
    <source>
        <dbReference type="ARBA" id="ARBA00022679"/>
    </source>
</evidence>
<reference evidence="8" key="1">
    <citation type="submission" date="2017-10" db="EMBL/GenBank/DDBJ databases">
        <authorList>
            <person name="Toshchakov S.V."/>
            <person name="Goeva M.A."/>
        </authorList>
    </citation>
    <scope>NUCLEOTIDE SEQUENCE [LARGE SCALE GENOMIC DNA]</scope>
    <source>
        <strain evidence="8">JR1/69-1-13</strain>
    </source>
</reference>
<dbReference type="CDD" id="cd02440">
    <property type="entry name" value="AdoMet_MTases"/>
    <property type="match status" value="1"/>
</dbReference>
<dbReference type="SUPFAM" id="SSF53335">
    <property type="entry name" value="S-adenosyl-L-methionine-dependent methyltransferases"/>
    <property type="match status" value="1"/>
</dbReference>
<dbReference type="PANTHER" id="PTHR43667">
    <property type="entry name" value="CYCLOPROPANE-FATTY-ACYL-PHOSPHOLIPID SYNTHASE"/>
    <property type="match status" value="1"/>
</dbReference>
<dbReference type="Pfam" id="PF02353">
    <property type="entry name" value="CMAS"/>
    <property type="match status" value="1"/>
</dbReference>
<feature type="region of interest" description="Disordered" evidence="6">
    <location>
        <begin position="406"/>
        <end position="438"/>
    </location>
</feature>
<keyword evidence="2 7" id="KW-0489">Methyltransferase</keyword>
<accession>A0A2U1V4P2</accession>
<evidence type="ECO:0000256" key="1">
    <source>
        <dbReference type="ARBA" id="ARBA00010815"/>
    </source>
</evidence>
<evidence type="ECO:0000256" key="4">
    <source>
        <dbReference type="ARBA" id="ARBA00022691"/>
    </source>
</evidence>
<comment type="similarity">
    <text evidence="1">Belongs to the CFA/CMAS family.</text>
</comment>